<evidence type="ECO:0008006" key="4">
    <source>
        <dbReference type="Google" id="ProtNLM"/>
    </source>
</evidence>
<feature type="transmembrane region" description="Helical" evidence="1">
    <location>
        <begin position="320"/>
        <end position="338"/>
    </location>
</feature>
<dbReference type="EMBL" id="VBOT01000029">
    <property type="protein sequence ID" value="TMQ52701.1"/>
    <property type="molecule type" value="Genomic_DNA"/>
</dbReference>
<dbReference type="AlphaFoldDB" id="A0A538SMV2"/>
<feature type="transmembrane region" description="Helical" evidence="1">
    <location>
        <begin position="226"/>
        <end position="245"/>
    </location>
</feature>
<reference evidence="2 3" key="1">
    <citation type="journal article" date="2019" name="Nat. Microbiol.">
        <title>Mediterranean grassland soil C-N compound turnover is dependent on rainfall and depth, and is mediated by genomically divergent microorganisms.</title>
        <authorList>
            <person name="Diamond S."/>
            <person name="Andeer P.F."/>
            <person name="Li Z."/>
            <person name="Crits-Christoph A."/>
            <person name="Burstein D."/>
            <person name="Anantharaman K."/>
            <person name="Lane K.R."/>
            <person name="Thomas B.C."/>
            <person name="Pan C."/>
            <person name="Northen T.R."/>
            <person name="Banfield J.F."/>
        </authorList>
    </citation>
    <scope>NUCLEOTIDE SEQUENCE [LARGE SCALE GENOMIC DNA]</scope>
    <source>
        <strain evidence="2">WS_3</strain>
    </source>
</reference>
<proteinExistence type="predicted"/>
<keyword evidence="1" id="KW-0812">Transmembrane</keyword>
<sequence length="380" mass="40825">MRHRWRTLVRPDAIEHHASPDAGEAFGVWMLGVLWALACLWLGYLGSPWVLPGALLAGLLALWGWRHFEWLWWFPAVLVVATMLEPLSPLPMRSRFGPLVYIDLLTIGVVLVSVVRAVGLGRPLLPRTPVDGLVIATLAGFTVSMFLPGARERTLMDLKQFLVLVVVFYATTTVASRPRGSRWVWIAFPLASALIGLHAILELGRGGNGFGAAVRVADLVWGSRHGVFNALLVALPVTAGLALSAGQSRARVVWMLAAVAGAAGLGIHLARGGVFADLRLSGRAWTPHDLCRTGLAWITLSIVGWLALRVRAGRLHEGPRWLAVTLTLGLFGALELAGSLLSGPALALLAVASGLVVGTLRADRRAMRSGRRIEPLEKAA</sequence>
<feature type="transmembrane region" description="Helical" evidence="1">
    <location>
        <begin position="252"/>
        <end position="270"/>
    </location>
</feature>
<evidence type="ECO:0000313" key="2">
    <source>
        <dbReference type="EMBL" id="TMQ52701.1"/>
    </source>
</evidence>
<keyword evidence="1" id="KW-0472">Membrane</keyword>
<evidence type="ECO:0000313" key="3">
    <source>
        <dbReference type="Proteomes" id="UP000320184"/>
    </source>
</evidence>
<organism evidence="2 3">
    <name type="scientific">Eiseniibacteriota bacterium</name>
    <dbReference type="NCBI Taxonomy" id="2212470"/>
    <lineage>
        <taxon>Bacteria</taxon>
        <taxon>Candidatus Eiseniibacteriota</taxon>
    </lineage>
</organism>
<feature type="transmembrane region" description="Helical" evidence="1">
    <location>
        <begin position="183"/>
        <end position="201"/>
    </location>
</feature>
<name>A0A538SMV2_UNCEI</name>
<feature type="transmembrane region" description="Helical" evidence="1">
    <location>
        <begin position="130"/>
        <end position="148"/>
    </location>
</feature>
<feature type="transmembrane region" description="Helical" evidence="1">
    <location>
        <begin position="290"/>
        <end position="308"/>
    </location>
</feature>
<keyword evidence="1" id="KW-1133">Transmembrane helix</keyword>
<feature type="transmembrane region" description="Helical" evidence="1">
    <location>
        <begin position="70"/>
        <end position="87"/>
    </location>
</feature>
<comment type="caution">
    <text evidence="2">The sequence shown here is derived from an EMBL/GenBank/DDBJ whole genome shotgun (WGS) entry which is preliminary data.</text>
</comment>
<accession>A0A538SMV2</accession>
<gene>
    <name evidence="2" type="ORF">E6K73_02380</name>
</gene>
<dbReference type="Proteomes" id="UP000320184">
    <property type="component" value="Unassembled WGS sequence"/>
</dbReference>
<feature type="transmembrane region" description="Helical" evidence="1">
    <location>
        <begin position="99"/>
        <end position="118"/>
    </location>
</feature>
<protein>
    <recommendedName>
        <fullName evidence="4">O-antigen ligase family protein</fullName>
    </recommendedName>
</protein>
<feature type="transmembrane region" description="Helical" evidence="1">
    <location>
        <begin position="344"/>
        <end position="362"/>
    </location>
</feature>
<evidence type="ECO:0000256" key="1">
    <source>
        <dbReference type="SAM" id="Phobius"/>
    </source>
</evidence>
<feature type="transmembrane region" description="Helical" evidence="1">
    <location>
        <begin position="26"/>
        <end position="43"/>
    </location>
</feature>